<accession>I8HX11</accession>
<dbReference type="AlphaFoldDB" id="I8HX11"/>
<evidence type="ECO:0000256" key="1">
    <source>
        <dbReference type="ARBA" id="ARBA00006249"/>
    </source>
</evidence>
<organism evidence="9 10">
    <name type="scientific">Hydrocarboniphaga effusa AP103</name>
    <dbReference type="NCBI Taxonomy" id="1172194"/>
    <lineage>
        <taxon>Bacteria</taxon>
        <taxon>Pseudomonadati</taxon>
        <taxon>Pseudomonadota</taxon>
        <taxon>Gammaproteobacteria</taxon>
        <taxon>Nevskiales</taxon>
        <taxon>Nevskiaceae</taxon>
        <taxon>Hydrocarboniphaga</taxon>
    </lineage>
</organism>
<feature type="chain" id="PRO_5003713618" description="Feruloyl esterase" evidence="8">
    <location>
        <begin position="19"/>
        <end position="565"/>
    </location>
</feature>
<keyword evidence="2" id="KW-0719">Serine esterase</keyword>
<dbReference type="SUPFAM" id="SSF53474">
    <property type="entry name" value="alpha/beta-Hydrolases"/>
    <property type="match status" value="1"/>
</dbReference>
<evidence type="ECO:0000256" key="4">
    <source>
        <dbReference type="ARBA" id="ARBA00022729"/>
    </source>
</evidence>
<dbReference type="PANTHER" id="PTHR33938">
    <property type="entry name" value="FERULOYL ESTERASE B-RELATED"/>
    <property type="match status" value="1"/>
</dbReference>
<evidence type="ECO:0000256" key="5">
    <source>
        <dbReference type="ARBA" id="ARBA00022801"/>
    </source>
</evidence>
<dbReference type="Pfam" id="PF07519">
    <property type="entry name" value="Tannase"/>
    <property type="match status" value="1"/>
</dbReference>
<dbReference type="OrthoDB" id="7197884at2"/>
<protein>
    <recommendedName>
        <fullName evidence="11">Feruloyl esterase</fullName>
    </recommendedName>
</protein>
<keyword evidence="10" id="KW-1185">Reference proteome</keyword>
<evidence type="ECO:0000313" key="10">
    <source>
        <dbReference type="Proteomes" id="UP000003704"/>
    </source>
</evidence>
<dbReference type="GO" id="GO:0052689">
    <property type="term" value="F:carboxylic ester hydrolase activity"/>
    <property type="evidence" value="ECO:0007669"/>
    <property type="project" value="UniProtKB-KW"/>
</dbReference>
<keyword evidence="4 8" id="KW-0732">Signal</keyword>
<feature type="signal peptide" evidence="8">
    <location>
        <begin position="1"/>
        <end position="18"/>
    </location>
</feature>
<dbReference type="InterPro" id="IPR011118">
    <property type="entry name" value="Tannase/feruloyl_esterase"/>
</dbReference>
<dbReference type="Gene3D" id="3.40.50.1820">
    <property type="entry name" value="alpha/beta hydrolase"/>
    <property type="match status" value="2"/>
</dbReference>
<comment type="similarity">
    <text evidence="1">Belongs to the tannase family.</text>
</comment>
<evidence type="ECO:0000313" key="9">
    <source>
        <dbReference type="EMBL" id="EIT67906.1"/>
    </source>
</evidence>
<dbReference type="PANTHER" id="PTHR33938:SF15">
    <property type="entry name" value="FERULOYL ESTERASE B-RELATED"/>
    <property type="match status" value="1"/>
</dbReference>
<sequence length="565" mass="59109">MFRFLTVLAAAAVLGLLAACEGEDAARSESAQMLSCAQLSDLKIAAADIGLQTGGASVSAAESLSADAAPGSAAAGYCLVTGKILPVDPLAPNIEFKVALPTNWNSKGLMLGGGGYNGTIPNVAGTMLNSLGASPLARGYAVFASDGGHQASTLPNPAAFGLNEEAYRNWMGDALKKTRDVAQVLIKASYGREPSKSYFLGSSNGGREALTVAARWPEDWDGVVALYPGRRFTSTVVAGAAVLHAFAEPGALPNRAKRGLLRRAALEACDVLDGLADGLIGNVNACNARFDPATASLHGVPLRCAGGDDLGDSCLSDLQLSALGVMNGPFHWNFALASGETSFPGWPVYTSDLGIESPIPALEPLQLAIATLSIGLLPPGFPVTEGMSFATGIVDGHLRYVVGRDPDFNYFDFNPYTGWPYATRLSELSAVDAADAELAKFAAKGGKLLMMHGTEDMTVSPRTSELYYQGLQASLGGPTVESFVRYYLVPGFAHSISSTFNAQWDQLSALEAWVERDIDPRSNQIVIDSVGVPGRSRPLCPYPTFAKYKGSGDVNTAASFVCASS</sequence>
<name>I8HX11_9GAMM</name>
<keyword evidence="3" id="KW-0479">Metal-binding</keyword>
<evidence type="ECO:0000256" key="6">
    <source>
        <dbReference type="ARBA" id="ARBA00022837"/>
    </source>
</evidence>
<evidence type="ECO:0000256" key="8">
    <source>
        <dbReference type="SAM" id="SignalP"/>
    </source>
</evidence>
<comment type="caution">
    <text evidence="9">The sequence shown here is derived from an EMBL/GenBank/DDBJ whole genome shotgun (WGS) entry which is preliminary data.</text>
</comment>
<dbReference type="RefSeq" id="WP_007187276.1">
    <property type="nucleotide sequence ID" value="NZ_AKGD01000004.1"/>
</dbReference>
<evidence type="ECO:0000256" key="3">
    <source>
        <dbReference type="ARBA" id="ARBA00022723"/>
    </source>
</evidence>
<reference evidence="9 10" key="1">
    <citation type="journal article" date="2012" name="J. Bacteriol.">
        <title>Genome Sequence of n-Alkane-Degrading Hydrocarboniphaga effusa Strain AP103T (ATCC BAA-332T).</title>
        <authorList>
            <person name="Chang H.K."/>
            <person name="Zylstra G.J."/>
            <person name="Chae J.C."/>
        </authorList>
    </citation>
    <scope>NUCLEOTIDE SEQUENCE [LARGE SCALE GENOMIC DNA]</scope>
    <source>
        <strain evidence="9 10">AP103</strain>
    </source>
</reference>
<dbReference type="Proteomes" id="UP000003704">
    <property type="component" value="Unassembled WGS sequence"/>
</dbReference>
<dbReference type="PROSITE" id="PS51257">
    <property type="entry name" value="PROKAR_LIPOPROTEIN"/>
    <property type="match status" value="1"/>
</dbReference>
<evidence type="ECO:0000256" key="2">
    <source>
        <dbReference type="ARBA" id="ARBA00022487"/>
    </source>
</evidence>
<dbReference type="PATRIC" id="fig|1172194.4.peg.4207"/>
<dbReference type="GO" id="GO:0046872">
    <property type="term" value="F:metal ion binding"/>
    <property type="evidence" value="ECO:0007669"/>
    <property type="project" value="UniProtKB-KW"/>
</dbReference>
<keyword evidence="5" id="KW-0378">Hydrolase</keyword>
<evidence type="ECO:0000256" key="7">
    <source>
        <dbReference type="ARBA" id="ARBA00023157"/>
    </source>
</evidence>
<keyword evidence="6" id="KW-0106">Calcium</keyword>
<proteinExistence type="inferred from homology"/>
<dbReference type="EMBL" id="AKGD01000004">
    <property type="protein sequence ID" value="EIT67906.1"/>
    <property type="molecule type" value="Genomic_DNA"/>
</dbReference>
<dbReference type="InterPro" id="IPR029058">
    <property type="entry name" value="AB_hydrolase_fold"/>
</dbReference>
<keyword evidence="7" id="KW-1015">Disulfide bond</keyword>
<gene>
    <name evidence="9" type="ORF">WQQ_43410</name>
</gene>
<dbReference type="STRING" id="1172194.WQQ_43410"/>
<evidence type="ECO:0008006" key="11">
    <source>
        <dbReference type="Google" id="ProtNLM"/>
    </source>
</evidence>
<dbReference type="SMR" id="I8HX11"/>